<dbReference type="Gene3D" id="1.20.1260.10">
    <property type="match status" value="1"/>
</dbReference>
<evidence type="ECO:0000256" key="8">
    <source>
        <dbReference type="PIRSR" id="PIRSR002560-1"/>
    </source>
</evidence>
<dbReference type="STRING" id="1005928.SAMN04487859_11869"/>
<comment type="cofactor">
    <cofactor evidence="1">
        <name>heme b</name>
        <dbReference type="ChEBI" id="CHEBI:60344"/>
    </cofactor>
</comment>
<dbReference type="PIRSF" id="PIRSF002560">
    <property type="entry name" value="Bacterioferritin"/>
    <property type="match status" value="1"/>
</dbReference>
<feature type="binding site" evidence="8">
    <location>
        <position position="54"/>
    </location>
    <ligand>
        <name>Fe cation</name>
        <dbReference type="ChEBI" id="CHEBI:24875"/>
        <label>1</label>
    </ligand>
</feature>
<evidence type="ECO:0000256" key="4">
    <source>
        <dbReference type="ARBA" id="ARBA00022617"/>
    </source>
</evidence>
<dbReference type="SUPFAM" id="SSF47240">
    <property type="entry name" value="Ferritin-like"/>
    <property type="match status" value="1"/>
</dbReference>
<feature type="binding site" evidence="8">
    <location>
        <position position="127"/>
    </location>
    <ligand>
        <name>Fe cation</name>
        <dbReference type="ChEBI" id="CHEBI:24875"/>
        <label>2</label>
    </ligand>
</feature>
<dbReference type="GO" id="GO:0006826">
    <property type="term" value="P:iron ion transport"/>
    <property type="evidence" value="ECO:0007669"/>
    <property type="project" value="InterPro"/>
</dbReference>
<feature type="binding site" evidence="8">
    <location>
        <position position="94"/>
    </location>
    <ligand>
        <name>Fe cation</name>
        <dbReference type="ChEBI" id="CHEBI:24875"/>
        <label>2</label>
    </ligand>
</feature>
<keyword evidence="3 7" id="KW-0409">Iron storage</keyword>
<dbReference type="InterPro" id="IPR002024">
    <property type="entry name" value="Bacterioferritin"/>
</dbReference>
<keyword evidence="11" id="KW-1185">Reference proteome</keyword>
<keyword evidence="5 7" id="KW-0479">Metal-binding</keyword>
<dbReference type="GO" id="GO:0004322">
    <property type="term" value="F:ferroxidase activity"/>
    <property type="evidence" value="ECO:0007669"/>
    <property type="project" value="UniProtKB-EC"/>
</dbReference>
<organism evidence="10 11">
    <name type="scientific">Roseovarius lutimaris</name>
    <dbReference type="NCBI Taxonomy" id="1005928"/>
    <lineage>
        <taxon>Bacteria</taxon>
        <taxon>Pseudomonadati</taxon>
        <taxon>Pseudomonadota</taxon>
        <taxon>Alphaproteobacteria</taxon>
        <taxon>Rhodobacterales</taxon>
        <taxon>Roseobacteraceae</taxon>
        <taxon>Roseovarius</taxon>
    </lineage>
</organism>
<accession>A0A1I5F4M3</accession>
<dbReference type="GO" id="GO:0005829">
    <property type="term" value="C:cytosol"/>
    <property type="evidence" value="ECO:0007669"/>
    <property type="project" value="TreeGrafter"/>
</dbReference>
<evidence type="ECO:0000313" key="11">
    <source>
        <dbReference type="Proteomes" id="UP000198599"/>
    </source>
</evidence>
<feature type="binding site" evidence="8">
    <location>
        <position position="51"/>
    </location>
    <ligand>
        <name>Fe cation</name>
        <dbReference type="ChEBI" id="CHEBI:24875"/>
        <label>2</label>
    </ligand>
</feature>
<dbReference type="EC" id="1.16.3.1" evidence="7"/>
<dbReference type="OrthoDB" id="9800505at2"/>
<evidence type="ECO:0000256" key="7">
    <source>
        <dbReference type="PIRNR" id="PIRNR002560"/>
    </source>
</evidence>
<protein>
    <recommendedName>
        <fullName evidence="7">Bacterioferritin</fullName>
        <ecNumber evidence="7">1.16.3.1</ecNumber>
    </recommendedName>
</protein>
<feature type="binding site" evidence="8">
    <location>
        <position position="18"/>
    </location>
    <ligand>
        <name>Fe cation</name>
        <dbReference type="ChEBI" id="CHEBI:24875"/>
        <label>1</label>
    </ligand>
</feature>
<proteinExistence type="inferred from homology"/>
<gene>
    <name evidence="10" type="ORF">SAMN04487859_11869</name>
</gene>
<dbReference type="InterPro" id="IPR009078">
    <property type="entry name" value="Ferritin-like_SF"/>
</dbReference>
<reference evidence="11" key="1">
    <citation type="submission" date="2016-10" db="EMBL/GenBank/DDBJ databases">
        <authorList>
            <person name="Varghese N."/>
            <person name="Submissions S."/>
        </authorList>
    </citation>
    <scope>NUCLEOTIDE SEQUENCE [LARGE SCALE GENOMIC DNA]</scope>
    <source>
        <strain evidence="11">DSM 28463</strain>
    </source>
</reference>
<comment type="function">
    <text evidence="7">Iron-storage protein, whose ferroxidase center binds Fe(2+), oxidizes it using dioxygen to Fe(3+), and participates in the subsequent Fe(3+) oxide mineral core formation within the central cavity of the BFR protein shell.</text>
</comment>
<dbReference type="GO" id="GO:0020037">
    <property type="term" value="F:heme binding"/>
    <property type="evidence" value="ECO:0007669"/>
    <property type="project" value="TreeGrafter"/>
</dbReference>
<evidence type="ECO:0000256" key="3">
    <source>
        <dbReference type="ARBA" id="ARBA00022434"/>
    </source>
</evidence>
<dbReference type="InterPro" id="IPR008331">
    <property type="entry name" value="Ferritin_DPS_dom"/>
</dbReference>
<evidence type="ECO:0000256" key="1">
    <source>
        <dbReference type="ARBA" id="ARBA00001970"/>
    </source>
</evidence>
<comment type="catalytic activity">
    <reaction evidence="7">
        <text>4 Fe(2+) + O2 + 4 H(+) = 4 Fe(3+) + 2 H2O</text>
        <dbReference type="Rhea" id="RHEA:11148"/>
        <dbReference type="ChEBI" id="CHEBI:15377"/>
        <dbReference type="ChEBI" id="CHEBI:15378"/>
        <dbReference type="ChEBI" id="CHEBI:15379"/>
        <dbReference type="ChEBI" id="CHEBI:29033"/>
        <dbReference type="ChEBI" id="CHEBI:29034"/>
        <dbReference type="EC" id="1.16.3.1"/>
    </reaction>
</comment>
<feature type="domain" description="Ferritin-like diiron" evidence="9">
    <location>
        <begin position="1"/>
        <end position="145"/>
    </location>
</feature>
<dbReference type="InterPro" id="IPR012347">
    <property type="entry name" value="Ferritin-like"/>
</dbReference>
<evidence type="ECO:0000256" key="2">
    <source>
        <dbReference type="ARBA" id="ARBA00008093"/>
    </source>
</evidence>
<feature type="binding site" evidence="8">
    <location>
        <position position="130"/>
    </location>
    <ligand>
        <name>Fe cation</name>
        <dbReference type="ChEBI" id="CHEBI:24875"/>
        <label>2</label>
    </ligand>
</feature>
<evidence type="ECO:0000256" key="6">
    <source>
        <dbReference type="ARBA" id="ARBA00023004"/>
    </source>
</evidence>
<dbReference type="CDD" id="cd00907">
    <property type="entry name" value="Bacterioferritin"/>
    <property type="match status" value="1"/>
</dbReference>
<feature type="binding site" evidence="8">
    <location>
        <position position="127"/>
    </location>
    <ligand>
        <name>Fe cation</name>
        <dbReference type="ChEBI" id="CHEBI:24875"/>
        <label>1</label>
    </ligand>
</feature>
<dbReference type="PANTHER" id="PTHR30295:SF0">
    <property type="entry name" value="BACTERIOFERRITIN"/>
    <property type="match status" value="1"/>
</dbReference>
<dbReference type="EMBL" id="FOVP01000018">
    <property type="protein sequence ID" value="SFO18748.1"/>
    <property type="molecule type" value="Genomic_DNA"/>
</dbReference>
<dbReference type="Proteomes" id="UP000198599">
    <property type="component" value="Unassembled WGS sequence"/>
</dbReference>
<sequence length="160" mass="17837">MAQTTKTLENLQQAVSMELAAVSQYMLHILTAESWGLDKLAVKMRSEMLEELGHAEAYSRRMVFLGGSPELKSAKVPTAAKSLKAMFEADLEDEKSSLDFYTTAASEADQARDIGTRDLFEQTALDEEGHMTWLKLQLTLLDRMGEPAFIAMQVKETEAD</sequence>
<keyword evidence="6 7" id="KW-0408">Iron</keyword>
<dbReference type="AlphaFoldDB" id="A0A1I5F4M3"/>
<dbReference type="GO" id="GO:0008199">
    <property type="term" value="F:ferric iron binding"/>
    <property type="evidence" value="ECO:0007669"/>
    <property type="project" value="InterPro"/>
</dbReference>
<evidence type="ECO:0000313" key="10">
    <source>
        <dbReference type="EMBL" id="SFO18748.1"/>
    </source>
</evidence>
<keyword evidence="4" id="KW-0349">Heme</keyword>
<feature type="binding site" evidence="8">
    <location>
        <position position="50"/>
    </location>
    <ligand>
        <name>Fe cation</name>
        <dbReference type="ChEBI" id="CHEBI:24875"/>
        <label>3</label>
    </ligand>
</feature>
<name>A0A1I5F4M3_9RHOB</name>
<feature type="binding site" evidence="8">
    <location>
        <position position="51"/>
    </location>
    <ligand>
        <name>Fe cation</name>
        <dbReference type="ChEBI" id="CHEBI:24875"/>
        <label>1</label>
    </ligand>
</feature>
<dbReference type="PANTHER" id="PTHR30295">
    <property type="entry name" value="BACTERIOFERRITIN"/>
    <property type="match status" value="1"/>
</dbReference>
<dbReference type="RefSeq" id="WP_092841004.1">
    <property type="nucleotide sequence ID" value="NZ_FOVP01000018.1"/>
</dbReference>
<comment type="similarity">
    <text evidence="2 7">Belongs to the bacterioferritin family.</text>
</comment>
<dbReference type="Pfam" id="PF00210">
    <property type="entry name" value="Ferritin"/>
    <property type="match status" value="1"/>
</dbReference>
<dbReference type="PRINTS" id="PR00601">
    <property type="entry name" value="BACFERRITIN"/>
</dbReference>
<evidence type="ECO:0000256" key="5">
    <source>
        <dbReference type="ARBA" id="ARBA00022723"/>
    </source>
</evidence>
<dbReference type="InterPro" id="IPR009040">
    <property type="entry name" value="Ferritin-like_diiron"/>
</dbReference>
<dbReference type="PROSITE" id="PS50905">
    <property type="entry name" value="FERRITIN_LIKE"/>
    <property type="match status" value="1"/>
</dbReference>
<dbReference type="GO" id="GO:0006879">
    <property type="term" value="P:intracellular iron ion homeostasis"/>
    <property type="evidence" value="ECO:0007669"/>
    <property type="project" value="UniProtKB-KW"/>
</dbReference>
<evidence type="ECO:0000259" key="9">
    <source>
        <dbReference type="PROSITE" id="PS50905"/>
    </source>
</evidence>